<proteinExistence type="predicted"/>
<dbReference type="AlphaFoldDB" id="W4GPV7"/>
<protein>
    <submittedName>
        <fullName evidence="1">Uncharacterized protein</fullName>
    </submittedName>
</protein>
<organism evidence="1">
    <name type="scientific">Aphanomyces astaci</name>
    <name type="common">Crayfish plague agent</name>
    <dbReference type="NCBI Taxonomy" id="112090"/>
    <lineage>
        <taxon>Eukaryota</taxon>
        <taxon>Sar</taxon>
        <taxon>Stramenopiles</taxon>
        <taxon>Oomycota</taxon>
        <taxon>Saprolegniomycetes</taxon>
        <taxon>Saprolegniales</taxon>
        <taxon>Verrucalvaceae</taxon>
        <taxon>Aphanomyces</taxon>
    </lineage>
</organism>
<dbReference type="RefSeq" id="XP_009828502.1">
    <property type="nucleotide sequence ID" value="XM_009830200.1"/>
</dbReference>
<evidence type="ECO:0000313" key="1">
    <source>
        <dbReference type="EMBL" id="ETV81765.1"/>
    </source>
</evidence>
<gene>
    <name evidence="1" type="ORF">H257_05354</name>
</gene>
<reference evidence="1" key="1">
    <citation type="submission" date="2013-12" db="EMBL/GenBank/DDBJ databases">
        <title>The Genome Sequence of Aphanomyces astaci APO3.</title>
        <authorList>
            <consortium name="The Broad Institute Genomics Platform"/>
            <person name="Russ C."/>
            <person name="Tyler B."/>
            <person name="van West P."/>
            <person name="Dieguez-Uribeondo J."/>
            <person name="Young S.K."/>
            <person name="Zeng Q."/>
            <person name="Gargeya S."/>
            <person name="Fitzgerald M."/>
            <person name="Abouelleil A."/>
            <person name="Alvarado L."/>
            <person name="Chapman S.B."/>
            <person name="Gainer-Dewar J."/>
            <person name="Goldberg J."/>
            <person name="Griggs A."/>
            <person name="Gujja S."/>
            <person name="Hansen M."/>
            <person name="Howarth C."/>
            <person name="Imamovic A."/>
            <person name="Ireland A."/>
            <person name="Larimer J."/>
            <person name="McCowan C."/>
            <person name="Murphy C."/>
            <person name="Pearson M."/>
            <person name="Poon T.W."/>
            <person name="Priest M."/>
            <person name="Roberts A."/>
            <person name="Saif S."/>
            <person name="Shea T."/>
            <person name="Sykes S."/>
            <person name="Wortman J."/>
            <person name="Nusbaum C."/>
            <person name="Birren B."/>
        </authorList>
    </citation>
    <scope>NUCLEOTIDE SEQUENCE [LARGE SCALE GENOMIC DNA]</scope>
    <source>
        <strain evidence="1">APO3</strain>
    </source>
</reference>
<sequence length="64" mass="7017">MPSGHVTAWERKSPQQYAHCFVSEDSVLACSHEHSRKTEMVAELADASNVETVVQDGICVGQTK</sequence>
<dbReference type="EMBL" id="KI913123">
    <property type="protein sequence ID" value="ETV81765.1"/>
    <property type="molecule type" value="Genomic_DNA"/>
</dbReference>
<name>W4GPV7_APHAT</name>
<dbReference type="GeneID" id="20807350"/>
<dbReference type="VEuPathDB" id="FungiDB:H257_05354"/>
<accession>W4GPV7</accession>